<proteinExistence type="inferred from homology"/>
<feature type="domain" description="ATP synthase epsilon subunit C-terminal" evidence="9">
    <location>
        <begin position="96"/>
        <end position="140"/>
    </location>
</feature>
<dbReference type="Pfam" id="PF02823">
    <property type="entry name" value="ATP-synt_DE_N"/>
    <property type="match status" value="1"/>
</dbReference>
<evidence type="ECO:0000259" key="10">
    <source>
        <dbReference type="Pfam" id="PF02823"/>
    </source>
</evidence>
<feature type="domain" description="ATP synthase F1 complex delta/epsilon subunit N-terminal" evidence="10">
    <location>
        <begin position="15"/>
        <end position="90"/>
    </location>
</feature>
<keyword evidence="8" id="KW-0175">Coiled coil</keyword>
<keyword evidence="3" id="KW-0813">Transport</keyword>
<dbReference type="Proteomes" id="UP000601435">
    <property type="component" value="Unassembled WGS sequence"/>
</dbReference>
<evidence type="ECO:0000256" key="3">
    <source>
        <dbReference type="ARBA" id="ARBA00022448"/>
    </source>
</evidence>
<evidence type="ECO:0000259" key="9">
    <source>
        <dbReference type="Pfam" id="PF00401"/>
    </source>
</evidence>
<evidence type="ECO:0000256" key="1">
    <source>
        <dbReference type="ARBA" id="ARBA00004170"/>
    </source>
</evidence>
<dbReference type="OrthoDB" id="423436at2759"/>
<dbReference type="Pfam" id="PF00401">
    <property type="entry name" value="ATP-synt_DE"/>
    <property type="match status" value="1"/>
</dbReference>
<evidence type="ECO:0000313" key="11">
    <source>
        <dbReference type="EMBL" id="CAE7870849.1"/>
    </source>
</evidence>
<comment type="caution">
    <text evidence="11">The sequence shown here is derived from an EMBL/GenBank/DDBJ whole genome shotgun (WGS) entry which is preliminary data.</text>
</comment>
<organism evidence="11 12">
    <name type="scientific">Symbiodinium necroappetens</name>
    <dbReference type="NCBI Taxonomy" id="1628268"/>
    <lineage>
        <taxon>Eukaryota</taxon>
        <taxon>Sar</taxon>
        <taxon>Alveolata</taxon>
        <taxon>Dinophyceae</taxon>
        <taxon>Suessiales</taxon>
        <taxon>Symbiodiniaceae</taxon>
        <taxon>Symbiodinium</taxon>
    </lineage>
</organism>
<dbReference type="GO" id="GO:0045259">
    <property type="term" value="C:proton-transporting ATP synthase complex"/>
    <property type="evidence" value="ECO:0007669"/>
    <property type="project" value="UniProtKB-KW"/>
</dbReference>
<sequence length="178" mass="19184">MRAEGEATAVADRVQLKILSPEGEGFTESATEVILPSASGQLGILANHAPMMSALDVGVLRYKQDGEWKPLVVMGGFATVEANTLSILVNDWESGDDISVDQAKEELEEATKAMEVAESKTEKLEASQAVKRASARLQAAMYTYGASHLPVENASVPEQAFLHEHGDWVKAQLSRLCL</sequence>
<name>A0A813AJK1_9DINO</name>
<keyword evidence="12" id="KW-1185">Reference proteome</keyword>
<evidence type="ECO:0000256" key="6">
    <source>
        <dbReference type="ARBA" id="ARBA00023196"/>
    </source>
</evidence>
<evidence type="ECO:0000256" key="5">
    <source>
        <dbReference type="ARBA" id="ARBA00023136"/>
    </source>
</evidence>
<dbReference type="Gene3D" id="2.60.15.10">
    <property type="entry name" value="F0F1 ATP synthase delta/epsilon subunit, N-terminal"/>
    <property type="match status" value="1"/>
</dbReference>
<dbReference type="HAMAP" id="MF_00530">
    <property type="entry name" value="ATP_synth_epsil_bac"/>
    <property type="match status" value="1"/>
</dbReference>
<keyword evidence="6" id="KW-0139">CF(1)</keyword>
<evidence type="ECO:0000256" key="4">
    <source>
        <dbReference type="ARBA" id="ARBA00023065"/>
    </source>
</evidence>
<keyword evidence="5" id="KW-0472">Membrane</keyword>
<keyword evidence="7" id="KW-0066">ATP synthesis</keyword>
<evidence type="ECO:0000256" key="7">
    <source>
        <dbReference type="ARBA" id="ARBA00023310"/>
    </source>
</evidence>
<keyword evidence="4" id="KW-0406">Ion transport</keyword>
<dbReference type="CDD" id="cd12152">
    <property type="entry name" value="F1-ATPase_delta"/>
    <property type="match status" value="1"/>
</dbReference>
<dbReference type="InterPro" id="IPR036771">
    <property type="entry name" value="ATPsynth_dsu/esu_N"/>
</dbReference>
<feature type="coiled-coil region" evidence="8">
    <location>
        <begin position="100"/>
        <end position="127"/>
    </location>
</feature>
<dbReference type="InterPro" id="IPR001469">
    <property type="entry name" value="ATP_synth_F1_dsu/esu"/>
</dbReference>
<reference evidence="11" key="1">
    <citation type="submission" date="2021-02" db="EMBL/GenBank/DDBJ databases">
        <authorList>
            <person name="Dougan E. K."/>
            <person name="Rhodes N."/>
            <person name="Thang M."/>
            <person name="Chan C."/>
        </authorList>
    </citation>
    <scope>NUCLEOTIDE SEQUENCE</scope>
</reference>
<dbReference type="Gene3D" id="1.10.287.540">
    <property type="entry name" value="Helix hairpin bin"/>
    <property type="match status" value="1"/>
</dbReference>
<comment type="similarity">
    <text evidence="2">Belongs to the ATPase epsilon chain family.</text>
</comment>
<gene>
    <name evidence="11" type="primary">atpE</name>
    <name evidence="11" type="ORF">SNEC2469_LOCUS28138</name>
</gene>
<dbReference type="SUPFAM" id="SSF51344">
    <property type="entry name" value="Epsilon subunit of F1F0-ATP synthase N-terminal domain"/>
    <property type="match status" value="1"/>
</dbReference>
<accession>A0A813AJK1</accession>
<dbReference type="AlphaFoldDB" id="A0A813AJK1"/>
<protein>
    <submittedName>
        <fullName evidence="11">AtpE protein</fullName>
    </submittedName>
</protein>
<dbReference type="PANTHER" id="PTHR13822:SF10">
    <property type="entry name" value="ATP SYNTHASE EPSILON CHAIN, CHLOROPLASTIC"/>
    <property type="match status" value="1"/>
</dbReference>
<comment type="subcellular location">
    <subcellularLocation>
        <location evidence="1">Membrane</location>
        <topology evidence="1">Peripheral membrane protein</topology>
    </subcellularLocation>
</comment>
<evidence type="ECO:0000313" key="12">
    <source>
        <dbReference type="Proteomes" id="UP000601435"/>
    </source>
</evidence>
<evidence type="ECO:0000256" key="2">
    <source>
        <dbReference type="ARBA" id="ARBA00005712"/>
    </source>
</evidence>
<dbReference type="PANTHER" id="PTHR13822">
    <property type="entry name" value="ATP SYNTHASE DELTA/EPSILON CHAIN"/>
    <property type="match status" value="1"/>
</dbReference>
<dbReference type="InterPro" id="IPR020546">
    <property type="entry name" value="ATP_synth_F1_dsu/esu_N"/>
</dbReference>
<evidence type="ECO:0000256" key="8">
    <source>
        <dbReference type="SAM" id="Coils"/>
    </source>
</evidence>
<dbReference type="GO" id="GO:0046933">
    <property type="term" value="F:proton-transporting ATP synthase activity, rotational mechanism"/>
    <property type="evidence" value="ECO:0007669"/>
    <property type="project" value="InterPro"/>
</dbReference>
<dbReference type="EMBL" id="CAJNJA010060475">
    <property type="protein sequence ID" value="CAE7870849.1"/>
    <property type="molecule type" value="Genomic_DNA"/>
</dbReference>
<dbReference type="InterPro" id="IPR020547">
    <property type="entry name" value="ATP_synth_F1_esu_C"/>
</dbReference>
<dbReference type="NCBIfam" id="TIGR01216">
    <property type="entry name" value="ATP_synt_epsi"/>
    <property type="match status" value="1"/>
</dbReference>